<gene>
    <name evidence="1" type="ORF">FPZ45_06655</name>
</gene>
<dbReference type="Proteomes" id="UP000316330">
    <property type="component" value="Unassembled WGS sequence"/>
</dbReference>
<organism evidence="1 2">
    <name type="scientific">Cohnella terricola</name>
    <dbReference type="NCBI Taxonomy" id="1289167"/>
    <lineage>
        <taxon>Bacteria</taxon>
        <taxon>Bacillati</taxon>
        <taxon>Bacillota</taxon>
        <taxon>Bacilli</taxon>
        <taxon>Bacillales</taxon>
        <taxon>Paenibacillaceae</taxon>
        <taxon>Cohnella</taxon>
    </lineage>
</organism>
<keyword evidence="2" id="KW-1185">Reference proteome</keyword>
<evidence type="ECO:0000313" key="1">
    <source>
        <dbReference type="EMBL" id="TVY02117.1"/>
    </source>
</evidence>
<dbReference type="EMBL" id="VNJJ01000003">
    <property type="protein sequence ID" value="TVY02117.1"/>
    <property type="molecule type" value="Genomic_DNA"/>
</dbReference>
<name>A0A559JQI7_9BACL</name>
<reference evidence="1 2" key="1">
    <citation type="submission" date="2019-07" db="EMBL/GenBank/DDBJ databases">
        <authorList>
            <person name="Kim J."/>
        </authorList>
    </citation>
    <scope>NUCLEOTIDE SEQUENCE [LARGE SCALE GENOMIC DNA]</scope>
    <source>
        <strain evidence="1 2">G13</strain>
    </source>
</reference>
<evidence type="ECO:0000313" key="2">
    <source>
        <dbReference type="Proteomes" id="UP000316330"/>
    </source>
</evidence>
<sequence>MMAANQICHDVRKSNRYSFIVKNLLSLVFGVIFLHVFAHEAEARERDTKISTTITYEYLLNNEHTLAIPTVFVNTYDYSTGKFNEERLPQPQYAIAIDEDTELNYSSAAKNLDTGGRQEGNIIQLKKGTVSVWIDQHQMLVSGKKPGAVEFRVMEFNLATRKLSVVNKFTSTSKYSVRLYPDFKGYTFTPADKLNNDSLSLKTIVVFSLETNREIAKVANQPRPSSWHKINNGKFDREPASNSMIIQEFTKAQTTPKEIDSLFIVTDTATRIPYHAKVYELFADGRKVELHQPKENPGIHWVKQVGAIKYVSYTDPSTKNRMIGYYKGNKIVPISSGNGYYQPSISFSPNNKYMIFSEKEIDPKTKKAVKKFTTTVVDLATVKVLYKLPPLEKYEVENNYEWVTDEIVNISFYSEKPLKRYLHIPSGITTLESHMPRPSGYFTFSKSKFAYDGNYSELLNPEDPFAIVIDGKPMTYSGQGPFRMATSDIKSEWYVPLREFAAAAGATVVDNANGWQVSRGTHTVQADKKKSITFKGTVYVPLAELTEHLGFAAAFTNNHSIYFFTPDITEDEVKNHFDGQYIFSKDHNIMFNIFTLTEGKWNRVSEEDKLNGYNTYFISSHDINVYNNFSLNFIDGRLAVVNVMDGMPIRNEGVDRGYVLKEEWSRLYGKGKAISFDIQLDPDKYILPVNAQNIRLQMLSYIFPDYGMLIKLSEDSRYSVSLYFVPNSK</sequence>
<protein>
    <recommendedName>
        <fullName evidence="3">Copper amine oxidase N-terminal domain-containing protein</fullName>
    </recommendedName>
</protein>
<accession>A0A559JQI7</accession>
<proteinExistence type="predicted"/>
<evidence type="ECO:0008006" key="3">
    <source>
        <dbReference type="Google" id="ProtNLM"/>
    </source>
</evidence>
<comment type="caution">
    <text evidence="1">The sequence shown here is derived from an EMBL/GenBank/DDBJ whole genome shotgun (WGS) entry which is preliminary data.</text>
</comment>
<dbReference type="OrthoDB" id="2679893at2"/>
<dbReference type="AlphaFoldDB" id="A0A559JQI7"/>
<dbReference type="RefSeq" id="WP_144699690.1">
    <property type="nucleotide sequence ID" value="NZ_VNJJ01000003.1"/>
</dbReference>